<evidence type="ECO:0000259" key="5">
    <source>
        <dbReference type="Pfam" id="PF00669"/>
    </source>
</evidence>
<feature type="domain" description="Flagellin C-terminal" evidence="6">
    <location>
        <begin position="197"/>
        <end position="282"/>
    </location>
</feature>
<feature type="domain" description="Flagellin N-terminal" evidence="5">
    <location>
        <begin position="4"/>
        <end position="138"/>
    </location>
</feature>
<dbReference type="RefSeq" id="WP_079481227.1">
    <property type="nucleotide sequence ID" value="NZ_CBML010000006.1"/>
</dbReference>
<dbReference type="PANTHER" id="PTHR42792:SF2">
    <property type="entry name" value="FLAGELLIN"/>
    <property type="match status" value="1"/>
</dbReference>
<comment type="function">
    <text evidence="4">Flagellin is the subunit protein which polymerizes to form the filaments of bacterial flagella.</text>
</comment>
<evidence type="ECO:0000256" key="1">
    <source>
        <dbReference type="ARBA" id="ARBA00005709"/>
    </source>
</evidence>
<keyword evidence="4" id="KW-0964">Secreted</keyword>
<proteinExistence type="inferred from homology"/>
<reference evidence="8" key="1">
    <citation type="submission" date="2017-03" db="EMBL/GenBank/DDBJ databases">
        <authorList>
            <person name="Falquet L."/>
            <person name="Falquet L."/>
        </authorList>
    </citation>
    <scope>NUCLEOTIDE SEQUENCE [LARGE SCALE GENOMIC DNA]</scope>
</reference>
<dbReference type="GO" id="GO:0009288">
    <property type="term" value="C:bacterial-type flagellum"/>
    <property type="evidence" value="ECO:0007669"/>
    <property type="project" value="UniProtKB-SubCell"/>
</dbReference>
<dbReference type="AlphaFoldDB" id="A0A1U6J577"/>
<dbReference type="InterPro" id="IPR042187">
    <property type="entry name" value="Flagellin_C_sub2"/>
</dbReference>
<name>A0A1U6J577_9CLOT</name>
<dbReference type="PRINTS" id="PR00207">
    <property type="entry name" value="FLAGELLIN"/>
</dbReference>
<dbReference type="SUPFAM" id="SSF64518">
    <property type="entry name" value="Phase 1 flagellin"/>
    <property type="match status" value="1"/>
</dbReference>
<dbReference type="InterPro" id="IPR001029">
    <property type="entry name" value="Flagellin_N"/>
</dbReference>
<comment type="similarity">
    <text evidence="1 4">Belongs to the bacterial flagellin family.</text>
</comment>
<sequence length="286" mass="32160">MRLSHNMESMNIYKNYKNNLKLQSKSLTKISTGSKINSSKDNSNKLAMSEGLRMQIRGLQSAERNLQDGISMIQNVDGALTTVNESLLRMKELIVQANNGTNVGKDLEAIQIEIKQLKEDIDFTVRNSDFNGVNLLSNDKVYNNDYPEFKSHMIGANVKEELQIPMFNVTTGMLKDKDGNSIREIDVTDKDKSAINLDTVNAAISSISNVRSRYGAIQNRMETSRENLDSTSLTFEKAESMIRDTDVALEIAEYSRTSILHNTALSILNQSNNFPQDVLEILQNIR</sequence>
<protein>
    <recommendedName>
        <fullName evidence="2 4">Flagellin</fullName>
    </recommendedName>
</protein>
<comment type="subcellular location">
    <subcellularLocation>
        <location evidence="4">Secreted</location>
    </subcellularLocation>
    <subcellularLocation>
        <location evidence="4">Bacterial flagellum</location>
    </subcellularLocation>
</comment>
<organism evidence="7 8">
    <name type="scientific">Clostridium chauvoei JF4335</name>
    <dbReference type="NCBI Taxonomy" id="1351755"/>
    <lineage>
        <taxon>Bacteria</taxon>
        <taxon>Bacillati</taxon>
        <taxon>Bacillota</taxon>
        <taxon>Clostridia</taxon>
        <taxon>Eubacteriales</taxon>
        <taxon>Clostridiaceae</taxon>
        <taxon>Clostridium</taxon>
    </lineage>
</organism>
<dbReference type="GO" id="GO:0005576">
    <property type="term" value="C:extracellular region"/>
    <property type="evidence" value="ECO:0007669"/>
    <property type="project" value="UniProtKB-SubCell"/>
</dbReference>
<dbReference type="InterPro" id="IPR046358">
    <property type="entry name" value="Flagellin_C"/>
</dbReference>
<dbReference type="GO" id="GO:0005198">
    <property type="term" value="F:structural molecule activity"/>
    <property type="evidence" value="ECO:0007669"/>
    <property type="project" value="UniProtKB-UniRule"/>
</dbReference>
<gene>
    <name evidence="7" type="ORF">CCH01_08700</name>
</gene>
<dbReference type="OrthoDB" id="9796789at2"/>
<keyword evidence="3 4" id="KW-0975">Bacterial flagellum</keyword>
<evidence type="ECO:0000313" key="7">
    <source>
        <dbReference type="EMBL" id="SLK15441.1"/>
    </source>
</evidence>
<dbReference type="Gene3D" id="6.10.10.10">
    <property type="entry name" value="Flagellar export chaperone, C-terminal domain"/>
    <property type="match status" value="1"/>
</dbReference>
<dbReference type="Gene3D" id="1.20.1330.10">
    <property type="entry name" value="f41 fragment of flagellin, N-terminal domain"/>
    <property type="match status" value="1"/>
</dbReference>
<evidence type="ECO:0000256" key="2">
    <source>
        <dbReference type="ARBA" id="ARBA00020110"/>
    </source>
</evidence>
<evidence type="ECO:0000256" key="3">
    <source>
        <dbReference type="ARBA" id="ARBA00023143"/>
    </source>
</evidence>
<dbReference type="InterPro" id="IPR001492">
    <property type="entry name" value="Flagellin"/>
</dbReference>
<evidence type="ECO:0000313" key="8">
    <source>
        <dbReference type="Proteomes" id="UP000190476"/>
    </source>
</evidence>
<dbReference type="EMBL" id="LT799839">
    <property type="protein sequence ID" value="SLK15441.1"/>
    <property type="molecule type" value="Genomic_DNA"/>
</dbReference>
<evidence type="ECO:0000256" key="4">
    <source>
        <dbReference type="RuleBase" id="RU362073"/>
    </source>
</evidence>
<keyword evidence="8" id="KW-1185">Reference proteome</keyword>
<evidence type="ECO:0000259" key="6">
    <source>
        <dbReference type="Pfam" id="PF00700"/>
    </source>
</evidence>
<dbReference type="Pfam" id="PF00700">
    <property type="entry name" value="Flagellin_C"/>
    <property type="match status" value="1"/>
</dbReference>
<dbReference type="STRING" id="1351755.CCH01_08700"/>
<keyword evidence="7" id="KW-0282">Flagellum</keyword>
<dbReference type="Pfam" id="PF00669">
    <property type="entry name" value="Flagellin_N"/>
    <property type="match status" value="1"/>
</dbReference>
<accession>A0A1U6J577</accession>
<keyword evidence="7" id="KW-0969">Cilium</keyword>
<keyword evidence="7" id="KW-0966">Cell projection</keyword>
<dbReference type="Proteomes" id="UP000190476">
    <property type="component" value="Chromosome I"/>
</dbReference>
<dbReference type="PANTHER" id="PTHR42792">
    <property type="entry name" value="FLAGELLIN"/>
    <property type="match status" value="1"/>
</dbReference>